<name>A0A511DRR7_9PSEU</name>
<accession>A0A511DRR7</accession>
<feature type="chain" id="PRO_5039561752" description="Lipoprotein" evidence="1">
    <location>
        <begin position="26"/>
        <end position="199"/>
    </location>
</feature>
<sequence length="199" mass="21089">MLRRSFRSLAAVLTASVVVSLAVGACAPGNEIQPDTTSASVPLSQVDLSPEIAPNAFLDAQPGLLLSKDWVTHGKYELLRPAQQLVWPEASVASGEIKLDTRSEPVRLDLRYILDELPASGVPRDDPLVQSCSTNASTEDRASCTLVERGDAVAVQFLAPKAAKAVILNAAWFASPTDRGSLTDAPGLNSISVGWRIKG</sequence>
<organism evidence="2 3">
    <name type="scientific">Pseudonocardia sulfidoxydans NBRC 16205</name>
    <dbReference type="NCBI Taxonomy" id="1223511"/>
    <lineage>
        <taxon>Bacteria</taxon>
        <taxon>Bacillati</taxon>
        <taxon>Actinomycetota</taxon>
        <taxon>Actinomycetes</taxon>
        <taxon>Pseudonocardiales</taxon>
        <taxon>Pseudonocardiaceae</taxon>
        <taxon>Pseudonocardia</taxon>
    </lineage>
</organism>
<dbReference type="Proteomes" id="UP000321685">
    <property type="component" value="Unassembled WGS sequence"/>
</dbReference>
<comment type="caution">
    <text evidence="2">The sequence shown here is derived from an EMBL/GenBank/DDBJ whole genome shotgun (WGS) entry which is preliminary data.</text>
</comment>
<gene>
    <name evidence="2" type="ORF">PSU4_47020</name>
</gene>
<evidence type="ECO:0000313" key="3">
    <source>
        <dbReference type="Proteomes" id="UP000321685"/>
    </source>
</evidence>
<dbReference type="AlphaFoldDB" id="A0A511DRR7"/>
<proteinExistence type="predicted"/>
<feature type="signal peptide" evidence="1">
    <location>
        <begin position="1"/>
        <end position="25"/>
    </location>
</feature>
<keyword evidence="3" id="KW-1185">Reference proteome</keyword>
<keyword evidence="1" id="KW-0732">Signal</keyword>
<dbReference type="EMBL" id="BJVJ01000062">
    <property type="protein sequence ID" value="GEL25748.1"/>
    <property type="molecule type" value="Genomic_DNA"/>
</dbReference>
<reference evidence="2 3" key="1">
    <citation type="submission" date="2019-07" db="EMBL/GenBank/DDBJ databases">
        <title>Whole genome shotgun sequence of Pseudonocardia sulfidoxydans NBRC 16205.</title>
        <authorList>
            <person name="Hosoyama A."/>
            <person name="Uohara A."/>
            <person name="Ohji S."/>
            <person name="Ichikawa N."/>
        </authorList>
    </citation>
    <scope>NUCLEOTIDE SEQUENCE [LARGE SCALE GENOMIC DNA]</scope>
    <source>
        <strain evidence="2 3">NBRC 16205</strain>
    </source>
</reference>
<protein>
    <recommendedName>
        <fullName evidence="4">Lipoprotein</fullName>
    </recommendedName>
</protein>
<evidence type="ECO:0000313" key="2">
    <source>
        <dbReference type="EMBL" id="GEL25748.1"/>
    </source>
</evidence>
<evidence type="ECO:0008006" key="4">
    <source>
        <dbReference type="Google" id="ProtNLM"/>
    </source>
</evidence>
<dbReference type="PROSITE" id="PS51257">
    <property type="entry name" value="PROKAR_LIPOPROTEIN"/>
    <property type="match status" value="1"/>
</dbReference>
<evidence type="ECO:0000256" key="1">
    <source>
        <dbReference type="SAM" id="SignalP"/>
    </source>
</evidence>